<dbReference type="EMBL" id="JAANQT010000514">
    <property type="protein sequence ID" value="KAG1310387.1"/>
    <property type="molecule type" value="Genomic_DNA"/>
</dbReference>
<dbReference type="InterPro" id="IPR036885">
    <property type="entry name" value="SWIB_MDM2_dom_sf"/>
</dbReference>
<evidence type="ECO:0000313" key="4">
    <source>
        <dbReference type="Proteomes" id="UP000716291"/>
    </source>
</evidence>
<dbReference type="SUPFAM" id="SSF47592">
    <property type="entry name" value="SWIB/MDM2 domain"/>
    <property type="match status" value="1"/>
</dbReference>
<comment type="caution">
    <text evidence="3">The sequence shown here is derived from an EMBL/GenBank/DDBJ whole genome shotgun (WGS) entry which is preliminary data.</text>
</comment>
<dbReference type="PANTHER" id="PTHR13844">
    <property type="entry name" value="SWI/SNF-RELATED MATRIX-ASSOCIATED ACTIN-DEPENDENT REGULATOR OF CHROMATIN SUBFAMILY D"/>
    <property type="match status" value="1"/>
</dbReference>
<dbReference type="InterPro" id="IPR003121">
    <property type="entry name" value="SWIB_MDM2_domain"/>
</dbReference>
<dbReference type="Pfam" id="PF02201">
    <property type="entry name" value="SWIB"/>
    <property type="match status" value="1"/>
</dbReference>
<dbReference type="Gene3D" id="1.10.245.10">
    <property type="entry name" value="SWIB/MDM2 domain"/>
    <property type="match status" value="1"/>
</dbReference>
<dbReference type="Proteomes" id="UP000716291">
    <property type="component" value="Unassembled WGS sequence"/>
</dbReference>
<dbReference type="SMART" id="SM00151">
    <property type="entry name" value="SWIB"/>
    <property type="match status" value="1"/>
</dbReference>
<evidence type="ECO:0000313" key="3">
    <source>
        <dbReference type="EMBL" id="KAG1310387.1"/>
    </source>
</evidence>
<dbReference type="AlphaFoldDB" id="A0A9P6XCF0"/>
<accession>A0A9P6XCF0</accession>
<feature type="region of interest" description="Disordered" evidence="1">
    <location>
        <begin position="20"/>
        <end position="73"/>
    </location>
</feature>
<organism evidence="3 4">
    <name type="scientific">Rhizopus oryzae</name>
    <name type="common">Mucormycosis agent</name>
    <name type="synonym">Rhizopus arrhizus var. delemar</name>
    <dbReference type="NCBI Taxonomy" id="64495"/>
    <lineage>
        <taxon>Eukaryota</taxon>
        <taxon>Fungi</taxon>
        <taxon>Fungi incertae sedis</taxon>
        <taxon>Mucoromycota</taxon>
        <taxon>Mucoromycotina</taxon>
        <taxon>Mucoromycetes</taxon>
        <taxon>Mucorales</taxon>
        <taxon>Mucorineae</taxon>
        <taxon>Rhizopodaceae</taxon>
        <taxon>Rhizopus</taxon>
    </lineage>
</organism>
<evidence type="ECO:0000259" key="2">
    <source>
        <dbReference type="PROSITE" id="PS51925"/>
    </source>
</evidence>
<name>A0A9P6XCF0_RHIOR</name>
<proteinExistence type="predicted"/>
<dbReference type="CDD" id="cd10567">
    <property type="entry name" value="SWIB-MDM2_like"/>
    <property type="match status" value="1"/>
</dbReference>
<feature type="domain" description="DM2" evidence="2">
    <location>
        <begin position="70"/>
        <end position="148"/>
    </location>
</feature>
<sequence>MNTNESMLLNTYDPFDTMTPTEFYPSLLHQEPVNHAESGKKVKRQKRKKKKSGQQVEDPNAPPKPKRNTGLSKPLILSASLSVIMGGDKELSRPEIVKRLWTYIKTNQLQDPADRRFILCDNNLRSIFQKDRVNSFGMNRDLTAHLTKKSMRGRGRMDEMMFILCFWC</sequence>
<gene>
    <name evidence="3" type="ORF">G6F64_004598</name>
</gene>
<feature type="compositionally biased region" description="Basic residues" evidence="1">
    <location>
        <begin position="41"/>
        <end position="52"/>
    </location>
</feature>
<evidence type="ECO:0000256" key="1">
    <source>
        <dbReference type="SAM" id="MobiDB-lite"/>
    </source>
</evidence>
<reference evidence="3" key="1">
    <citation type="journal article" date="2020" name="Microb. Genom.">
        <title>Genetic diversity of clinical and environmental Mucorales isolates obtained from an investigation of mucormycosis cases among solid organ transplant recipients.</title>
        <authorList>
            <person name="Nguyen M.H."/>
            <person name="Kaul D."/>
            <person name="Muto C."/>
            <person name="Cheng S.J."/>
            <person name="Richter R.A."/>
            <person name="Bruno V.M."/>
            <person name="Liu G."/>
            <person name="Beyhan S."/>
            <person name="Sundermann A.J."/>
            <person name="Mounaud S."/>
            <person name="Pasculle A.W."/>
            <person name="Nierman W.C."/>
            <person name="Driscoll E."/>
            <person name="Cumbie R."/>
            <person name="Clancy C.J."/>
            <person name="Dupont C.L."/>
        </authorList>
    </citation>
    <scope>NUCLEOTIDE SEQUENCE</scope>
    <source>
        <strain evidence="3">GL11</strain>
    </source>
</reference>
<keyword evidence="4" id="KW-1185">Reference proteome</keyword>
<dbReference type="PROSITE" id="PS51925">
    <property type="entry name" value="SWIB_MDM2"/>
    <property type="match status" value="1"/>
</dbReference>
<protein>
    <recommendedName>
        <fullName evidence="2">DM2 domain-containing protein</fullName>
    </recommendedName>
</protein>
<dbReference type="InterPro" id="IPR019835">
    <property type="entry name" value="SWIB_domain"/>
</dbReference>